<dbReference type="Proteomes" id="UP000033684">
    <property type="component" value="Unassembled WGS sequence"/>
</dbReference>
<evidence type="ECO:0000313" key="1">
    <source>
        <dbReference type="EMBL" id="KJV07319.1"/>
    </source>
</evidence>
<evidence type="ECO:0008006" key="3">
    <source>
        <dbReference type="Google" id="ProtNLM"/>
    </source>
</evidence>
<dbReference type="AlphaFoldDB" id="A0A0F3IP10"/>
<reference evidence="1 2" key="2">
    <citation type="journal article" date="2016" name="Microb. Ecol.">
        <title>Genome Characteristics of a Novel Type I Methanotroph (Sn10-6) Isolated from a Flooded Indian Rice Field.</title>
        <authorList>
            <person name="Rahalkar M.C."/>
            <person name="Pandit P.S."/>
            <person name="Dhakephalkar P.K."/>
            <person name="Pore S."/>
            <person name="Arora P."/>
            <person name="Kapse N."/>
        </authorList>
    </citation>
    <scope>NUCLEOTIDE SEQUENCE [LARGE SCALE GENOMIC DNA]</scope>
    <source>
        <strain evidence="1 2">Sn10-6</strain>
    </source>
</reference>
<accession>A0A0F3IP10</accession>
<dbReference type="EMBL" id="LAJX01000047">
    <property type="protein sequence ID" value="KJV07319.1"/>
    <property type="molecule type" value="Genomic_DNA"/>
</dbReference>
<name>A0A0F3IP10_9GAMM</name>
<reference evidence="2" key="1">
    <citation type="submission" date="2015-03" db="EMBL/GenBank/DDBJ databases">
        <title>Draft genome sequence of a novel methanotroph (Sn10-6) isolated from flooded ricefield rhizosphere in India.</title>
        <authorList>
            <person name="Pandit P.S."/>
            <person name="Pore S.D."/>
            <person name="Arora P."/>
            <person name="Kapse N.G."/>
            <person name="Dhakephalkar P.K."/>
            <person name="Rahalkar M.C."/>
        </authorList>
    </citation>
    <scope>NUCLEOTIDE SEQUENCE [LARGE SCALE GENOMIC DNA]</scope>
    <source>
        <strain evidence="2">Sn10-6</strain>
    </source>
</reference>
<comment type="caution">
    <text evidence="1">The sequence shown here is derived from an EMBL/GenBank/DDBJ whole genome shotgun (WGS) entry which is preliminary data.</text>
</comment>
<gene>
    <name evidence="1" type="ORF">VZ94_05680</name>
</gene>
<evidence type="ECO:0000313" key="2">
    <source>
        <dbReference type="Proteomes" id="UP000033684"/>
    </source>
</evidence>
<sequence length="237" mass="27321">MKNCLILTVVLTLTGCASSPQDFYELPAGLSQITDASVLACQFDKQVTTAKDKQQSHWYLWRAPMRMETRDELTQQGELWERNNQAQMFYTKLFFNEKTIVEFVPGDLAALGKSPSWPQLHSLIDPAVLGKRLLLTQEQRIGDTQVQHYRGKLQQAEIELAWLPNMQLPLRLWKKMPEEELVLTLKTCAQTLPVQPISQTELSQFRHLDYTDFGDMEDDPLVKRLEMLIGEHQHSGH</sequence>
<dbReference type="PROSITE" id="PS51257">
    <property type="entry name" value="PROKAR_LIPOPROTEIN"/>
    <property type="match status" value="1"/>
</dbReference>
<protein>
    <recommendedName>
        <fullName evidence="3">Lipoprotein</fullName>
    </recommendedName>
</protein>
<proteinExistence type="predicted"/>
<organism evidence="1 2">
    <name type="scientific">Methylocucumis oryzae</name>
    <dbReference type="NCBI Taxonomy" id="1632867"/>
    <lineage>
        <taxon>Bacteria</taxon>
        <taxon>Pseudomonadati</taxon>
        <taxon>Pseudomonadota</taxon>
        <taxon>Gammaproteobacteria</taxon>
        <taxon>Methylococcales</taxon>
        <taxon>Methylococcaceae</taxon>
        <taxon>Methylocucumis</taxon>
    </lineage>
</organism>
<dbReference type="RefSeq" id="WP_045778494.1">
    <property type="nucleotide sequence ID" value="NZ_LAJX01000047.1"/>
</dbReference>
<dbReference type="OrthoDB" id="6195703at2"/>
<keyword evidence="2" id="KW-1185">Reference proteome</keyword>